<proteinExistence type="predicted"/>
<dbReference type="AlphaFoldDB" id="A0A3L8AD04"/>
<dbReference type="PROSITE" id="PS51257">
    <property type="entry name" value="PROKAR_LIPOPROTEIN"/>
    <property type="match status" value="1"/>
</dbReference>
<evidence type="ECO:0000313" key="1">
    <source>
        <dbReference type="EMBL" id="RLT80957.1"/>
    </source>
</evidence>
<protein>
    <submittedName>
        <fullName evidence="1">Uncharacterized protein</fullName>
    </submittedName>
</protein>
<comment type="caution">
    <text evidence="1">The sequence shown here is derived from an EMBL/GenBank/DDBJ whole genome shotgun (WGS) entry which is preliminary data.</text>
</comment>
<evidence type="ECO:0000313" key="2">
    <source>
        <dbReference type="Proteomes" id="UP000267159"/>
    </source>
</evidence>
<sequence length="190" mass="22380">MKYINQIICSIIITSASILLYGCKKDGAWRFWHKFECTINNIPYFDNPEVFLPWQSYTPNMDYYSNYDGSSQLIFYSSLVPKDDTKEWPQYDVRCTIWNFTPDMINKKLTFSIPPETEDIFLHRTSYLEITNMQTWNTCFGEGYMIISSYDETQNEMFGKLRAETKDVGDNACKPLILEGNFQVIVEKHQ</sequence>
<accession>A0A3L8AD04</accession>
<dbReference type="STRING" id="1235814.GCA_000613385_04686"/>
<name>A0A3L8AD04_9BACE</name>
<gene>
    <name evidence="1" type="ORF">D7Y07_05270</name>
</gene>
<reference evidence="1 2" key="1">
    <citation type="submission" date="2018-09" db="EMBL/GenBank/DDBJ databases">
        <title>Murine metabolic-syndrome-specific gut microbial biobank.</title>
        <authorList>
            <person name="Liu C."/>
        </authorList>
    </citation>
    <scope>NUCLEOTIDE SEQUENCE [LARGE SCALE GENOMIC DNA]</scope>
    <source>
        <strain evidence="1 2">0.1X-D8-26</strain>
    </source>
</reference>
<dbReference type="Proteomes" id="UP000267159">
    <property type="component" value="Unassembled WGS sequence"/>
</dbReference>
<dbReference type="RefSeq" id="WP_121765496.1">
    <property type="nucleotide sequence ID" value="NZ_CAOXXL010000081.1"/>
</dbReference>
<organism evidence="1 2">
    <name type="scientific">Bacteroides acidifaciens</name>
    <dbReference type="NCBI Taxonomy" id="85831"/>
    <lineage>
        <taxon>Bacteria</taxon>
        <taxon>Pseudomonadati</taxon>
        <taxon>Bacteroidota</taxon>
        <taxon>Bacteroidia</taxon>
        <taxon>Bacteroidales</taxon>
        <taxon>Bacteroidaceae</taxon>
        <taxon>Bacteroides</taxon>
    </lineage>
</organism>
<dbReference type="EMBL" id="RAZM01000011">
    <property type="protein sequence ID" value="RLT80957.1"/>
    <property type="molecule type" value="Genomic_DNA"/>
</dbReference>